<dbReference type="PANTHER" id="PTHR45818">
    <property type="entry name" value="PROTEIN VAV"/>
    <property type="match status" value="1"/>
</dbReference>
<dbReference type="GO" id="GO:0005737">
    <property type="term" value="C:cytoplasm"/>
    <property type="evidence" value="ECO:0007669"/>
    <property type="project" value="TreeGrafter"/>
</dbReference>
<keyword evidence="2" id="KW-1185">Reference proteome</keyword>
<organism evidence="1 2">
    <name type="scientific">Sphenodon punctatus</name>
    <name type="common">Tuatara</name>
    <name type="synonym">Hatteria punctata</name>
    <dbReference type="NCBI Taxonomy" id="8508"/>
    <lineage>
        <taxon>Eukaryota</taxon>
        <taxon>Metazoa</taxon>
        <taxon>Chordata</taxon>
        <taxon>Craniata</taxon>
        <taxon>Vertebrata</taxon>
        <taxon>Euteleostomi</taxon>
        <taxon>Lepidosauria</taxon>
        <taxon>Sphenodontia</taxon>
        <taxon>Sphenodontidae</taxon>
        <taxon>Sphenodon</taxon>
    </lineage>
</organism>
<proteinExistence type="predicted"/>
<dbReference type="AlphaFoldDB" id="A0A8D0LCK8"/>
<dbReference type="Gene3D" id="1.20.900.10">
    <property type="entry name" value="Dbl homology (DH) domain"/>
    <property type="match status" value="1"/>
</dbReference>
<reference evidence="1" key="1">
    <citation type="submission" date="2025-08" db="UniProtKB">
        <authorList>
            <consortium name="Ensembl"/>
        </authorList>
    </citation>
    <scope>IDENTIFICATION</scope>
</reference>
<evidence type="ECO:0000313" key="1">
    <source>
        <dbReference type="Ensembl" id="ENSSPUP00000025094.1"/>
    </source>
</evidence>
<evidence type="ECO:0000313" key="2">
    <source>
        <dbReference type="Proteomes" id="UP000694392"/>
    </source>
</evidence>
<accession>A0A8D0LCK8</accession>
<name>A0A8D0LCK8_SPHPU</name>
<dbReference type="PANTHER" id="PTHR45818:SF4">
    <property type="entry name" value="GUANINE NUCLEOTIDE EXCHANGE FACTOR VAV2"/>
    <property type="match status" value="1"/>
</dbReference>
<dbReference type="GO" id="GO:0005085">
    <property type="term" value="F:guanyl-nucleotide exchange factor activity"/>
    <property type="evidence" value="ECO:0007669"/>
    <property type="project" value="TreeGrafter"/>
</dbReference>
<reference evidence="1" key="2">
    <citation type="submission" date="2025-09" db="UniProtKB">
        <authorList>
            <consortium name="Ensembl"/>
        </authorList>
    </citation>
    <scope>IDENTIFICATION</scope>
</reference>
<protein>
    <submittedName>
        <fullName evidence="1">Uncharacterized protein</fullName>
    </submittedName>
</protein>
<dbReference type="SUPFAM" id="SSF48065">
    <property type="entry name" value="DBL homology domain (DH-domain)"/>
    <property type="match status" value="1"/>
</dbReference>
<dbReference type="Ensembl" id="ENSSPUT00000026782.1">
    <property type="protein sequence ID" value="ENSSPUP00000025094.1"/>
    <property type="gene ID" value="ENSSPUG00000019229.1"/>
</dbReference>
<dbReference type="InterPro" id="IPR035899">
    <property type="entry name" value="DBL_dom_sf"/>
</dbReference>
<sequence length="55" mass="6458">MHFNVFPLFLLQNYMNPLKLVLTPQEMEAIFINLEDLIKVHFSFLRAIDVSMMSG</sequence>
<dbReference type="Proteomes" id="UP000694392">
    <property type="component" value="Unplaced"/>
</dbReference>
<dbReference type="GO" id="GO:0016477">
    <property type="term" value="P:cell migration"/>
    <property type="evidence" value="ECO:0007669"/>
    <property type="project" value="TreeGrafter"/>
</dbReference>